<name>A0A0H3AG98_VIBC3</name>
<dbReference type="AntiFam" id="ANF00278">
    <property type="entry name" value="Spurious ORF motif from attC repeats"/>
</dbReference>
<dbReference type="NCBIfam" id="NF041952">
    <property type="entry name" value="super_attC_Vc_1"/>
    <property type="match status" value="1"/>
</dbReference>
<dbReference type="Proteomes" id="UP000000249">
    <property type="component" value="Chromosome 2"/>
</dbReference>
<protein>
    <recommendedName>
        <fullName evidence="3">Acetyltransferase</fullName>
    </recommendedName>
</protein>
<organism evidence="1 2">
    <name type="scientific">Vibrio cholerae serotype O1 (strain ATCC 39541 / Classical Ogawa 395 / O395)</name>
    <dbReference type="NCBI Taxonomy" id="345073"/>
    <lineage>
        <taxon>Bacteria</taxon>
        <taxon>Pseudomonadati</taxon>
        <taxon>Pseudomonadota</taxon>
        <taxon>Gammaproteobacteria</taxon>
        <taxon>Vibrionales</taxon>
        <taxon>Vibrionaceae</taxon>
        <taxon>Vibrio</taxon>
    </lineage>
</organism>
<gene>
    <name evidence="1" type="ordered locus">VC0395_0863</name>
</gene>
<evidence type="ECO:0000313" key="2">
    <source>
        <dbReference type="Proteomes" id="UP000000249"/>
    </source>
</evidence>
<reference evidence="1 2" key="1">
    <citation type="submission" date="2007-03" db="EMBL/GenBank/DDBJ databases">
        <authorList>
            <person name="Heidelberg J."/>
        </authorList>
    </citation>
    <scope>NUCLEOTIDE SEQUENCE [LARGE SCALE GENOMIC DNA]</scope>
    <source>
        <strain evidence="2">ATCC 39541 / Classical Ogawa 395 / O395</strain>
    </source>
</reference>
<proteinExistence type="predicted"/>
<dbReference type="EMBL" id="CP000626">
    <property type="protein sequence ID" value="ABQ19394.1"/>
    <property type="molecule type" value="Genomic_DNA"/>
</dbReference>
<dbReference type="KEGG" id="vco:VC0395_0863"/>
<dbReference type="AlphaFoldDB" id="A0A0H3AG98"/>
<evidence type="ECO:0000313" key="1">
    <source>
        <dbReference type="EMBL" id="ABQ19394.1"/>
    </source>
</evidence>
<evidence type="ECO:0008006" key="3">
    <source>
        <dbReference type="Google" id="ProtNLM"/>
    </source>
</evidence>
<sequence length="42" mass="4751">MLTNASRGTVNARRFQSHWAAVVSVVVFEFSGMRCQPLRRAL</sequence>
<accession>A0A0H3AG98</accession>